<dbReference type="InterPro" id="IPR029151">
    <property type="entry name" value="Sensor-like_sf"/>
</dbReference>
<organism evidence="15 16">
    <name type="scientific">Tritonibacter horizontis</name>
    <dbReference type="NCBI Taxonomy" id="1768241"/>
    <lineage>
        <taxon>Bacteria</taxon>
        <taxon>Pseudomonadati</taxon>
        <taxon>Pseudomonadota</taxon>
        <taxon>Alphaproteobacteria</taxon>
        <taxon>Rhodobacterales</taxon>
        <taxon>Paracoccaceae</taxon>
        <taxon>Tritonibacter</taxon>
    </lineage>
</organism>
<proteinExistence type="predicted"/>
<dbReference type="PATRIC" id="fig|1768241.3.peg.4771"/>
<dbReference type="Gene3D" id="1.10.287.130">
    <property type="match status" value="1"/>
</dbReference>
<evidence type="ECO:0000256" key="5">
    <source>
        <dbReference type="ARBA" id="ARBA00022553"/>
    </source>
</evidence>
<keyword evidence="11" id="KW-0175">Coiled coil</keyword>
<dbReference type="Pfam" id="PF17202">
    <property type="entry name" value="sCache_3_3"/>
    <property type="match status" value="1"/>
</dbReference>
<dbReference type="GO" id="GO:0005886">
    <property type="term" value="C:plasma membrane"/>
    <property type="evidence" value="ECO:0007669"/>
    <property type="project" value="UniProtKB-SubCell"/>
</dbReference>
<evidence type="ECO:0000256" key="3">
    <source>
        <dbReference type="ARBA" id="ARBA00012438"/>
    </source>
</evidence>
<dbReference type="PANTHER" id="PTHR43065">
    <property type="entry name" value="SENSOR HISTIDINE KINASE"/>
    <property type="match status" value="1"/>
</dbReference>
<dbReference type="InterPro" id="IPR003594">
    <property type="entry name" value="HATPase_dom"/>
</dbReference>
<comment type="caution">
    <text evidence="15">The sequence shown here is derived from an EMBL/GenBank/DDBJ whole genome shotgun (WGS) entry which is preliminary data.</text>
</comment>
<feature type="coiled-coil region" evidence="11">
    <location>
        <begin position="375"/>
        <end position="417"/>
    </location>
</feature>
<dbReference type="InterPro" id="IPR036097">
    <property type="entry name" value="HisK_dim/P_sf"/>
</dbReference>
<dbReference type="InterPro" id="IPR005467">
    <property type="entry name" value="His_kinase_dom"/>
</dbReference>
<dbReference type="EMBL" id="LPUY01000138">
    <property type="protein sequence ID" value="KUP90703.1"/>
    <property type="molecule type" value="Genomic_DNA"/>
</dbReference>
<dbReference type="SMART" id="SM00304">
    <property type="entry name" value="HAMP"/>
    <property type="match status" value="1"/>
</dbReference>
<dbReference type="SUPFAM" id="SSF47384">
    <property type="entry name" value="Homodimeric domain of signal transducing histidine kinase"/>
    <property type="match status" value="1"/>
</dbReference>
<name>A0A132BQL7_9RHOB</name>
<evidence type="ECO:0000256" key="1">
    <source>
        <dbReference type="ARBA" id="ARBA00000085"/>
    </source>
</evidence>
<reference evidence="15 16" key="1">
    <citation type="submission" date="2015-12" db="EMBL/GenBank/DDBJ databases">
        <title>Genome sequence of the marine Rhodobacteraceae strain O3.65, Candidatus Tritonibacter horizontis.</title>
        <authorList>
            <person name="Poehlein A."/>
            <person name="Giebel H.A."/>
            <person name="Voget S."/>
            <person name="Brinkhoff T."/>
        </authorList>
    </citation>
    <scope>NUCLEOTIDE SEQUENCE [LARGE SCALE GENOMIC DNA]</scope>
    <source>
        <strain evidence="15 16">O3.65</strain>
    </source>
</reference>
<dbReference type="PRINTS" id="PR00344">
    <property type="entry name" value="BCTRLSENSOR"/>
</dbReference>
<dbReference type="GO" id="GO:0000155">
    <property type="term" value="F:phosphorelay sensor kinase activity"/>
    <property type="evidence" value="ECO:0007669"/>
    <property type="project" value="InterPro"/>
</dbReference>
<dbReference type="Gene3D" id="6.10.340.10">
    <property type="match status" value="1"/>
</dbReference>
<dbReference type="InterPro" id="IPR033463">
    <property type="entry name" value="sCache_3"/>
</dbReference>
<sequence length="654" mass="71760">MLNSVRLRLLILALLPLIVLMPLLMVLAMARWNSDYDKVLIANVESDLRIAEQYLGQLQSNSARALQGIADSARLAALMAGNATGLEMFLAEQQQALELDFLYLLEGETLTQAKAKWPVIHAAAAGRRSSQIDIFDAADLKARSAALAEQARIDLIDTEAAIPTARAVEDRGMVVHSAAPVRGIGPPRVLVGGLLLNRNLDFIDTINALVYLHGQSDVSRQGTATLFLEDTRVSTNVRLFEDVRALGTRVSAAVRAAVLTQGKTWLDRAFVVNDWYISGYLPLTDSFGKRVGMLYVGFLESPYQTAKRAAYWTVFGAFVFVIALSVPLFLWLAKGIFAPLEQMTQTMERVERGDLTARNGTRGRSDEIGQVAAHLDSLLDQVQERDRRLRNWADELNARVEERTSELQVANAKLEETFRQLVMSEKLASIGEITAGVAHEINNPVAVIQGNVDVMRMTLGTAADPVRTELDLIDNQVMRIGAIVGKLLQFARPSEFGTFAESVDIAAVVQDCLVLVDHVISRQEIRVLTQFEDTPTVHIDPGELQQVVINIIINASQAMEGRGTLAISLTAEDRDGIPGAALRIADTGPGIPADRFDQIFDPFFTTKRGEGTGLGLSISQTLIQRAGGRVSVRNRRARGAEFLLWLPERSAIFD</sequence>
<comment type="subcellular location">
    <subcellularLocation>
        <location evidence="2">Cell membrane</location>
        <topology evidence="2">Multi-pass membrane protein</topology>
    </subcellularLocation>
</comment>
<keyword evidence="16" id="KW-1185">Reference proteome</keyword>
<dbReference type="InterPro" id="IPR004358">
    <property type="entry name" value="Sig_transdc_His_kin-like_C"/>
</dbReference>
<accession>A0A132BQL7</accession>
<dbReference type="InterPro" id="IPR003660">
    <property type="entry name" value="HAMP_dom"/>
</dbReference>
<keyword evidence="7 12" id="KW-0812">Transmembrane</keyword>
<evidence type="ECO:0000256" key="7">
    <source>
        <dbReference type="ARBA" id="ARBA00022692"/>
    </source>
</evidence>
<feature type="domain" description="HAMP" evidence="14">
    <location>
        <begin position="334"/>
        <end position="387"/>
    </location>
</feature>
<dbReference type="Pfam" id="PF00512">
    <property type="entry name" value="HisKA"/>
    <property type="match status" value="1"/>
</dbReference>
<keyword evidence="8" id="KW-0418">Kinase</keyword>
<evidence type="ECO:0000256" key="6">
    <source>
        <dbReference type="ARBA" id="ARBA00022679"/>
    </source>
</evidence>
<feature type="transmembrane region" description="Helical" evidence="12">
    <location>
        <begin position="309"/>
        <end position="333"/>
    </location>
</feature>
<dbReference type="InterPro" id="IPR036890">
    <property type="entry name" value="HATPase_C_sf"/>
</dbReference>
<dbReference type="CDD" id="cd00082">
    <property type="entry name" value="HisKA"/>
    <property type="match status" value="1"/>
</dbReference>
<feature type="domain" description="Histidine kinase" evidence="13">
    <location>
        <begin position="436"/>
        <end position="650"/>
    </location>
</feature>
<evidence type="ECO:0000256" key="2">
    <source>
        <dbReference type="ARBA" id="ARBA00004651"/>
    </source>
</evidence>
<gene>
    <name evidence="15" type="primary">zraS</name>
    <name evidence="15" type="ORF">TRIHO_45700</name>
</gene>
<dbReference type="Gene3D" id="3.30.565.10">
    <property type="entry name" value="Histidine kinase-like ATPase, C-terminal domain"/>
    <property type="match status" value="1"/>
</dbReference>
<keyword evidence="5" id="KW-0597">Phosphoprotein</keyword>
<keyword evidence="4" id="KW-1003">Cell membrane</keyword>
<evidence type="ECO:0000259" key="13">
    <source>
        <dbReference type="PROSITE" id="PS50109"/>
    </source>
</evidence>
<dbReference type="SMART" id="SM00387">
    <property type="entry name" value="HATPase_c"/>
    <property type="match status" value="1"/>
</dbReference>
<keyword evidence="9 12" id="KW-1133">Transmembrane helix</keyword>
<evidence type="ECO:0000313" key="16">
    <source>
        <dbReference type="Proteomes" id="UP000068382"/>
    </source>
</evidence>
<dbReference type="PROSITE" id="PS50109">
    <property type="entry name" value="HIS_KIN"/>
    <property type="match status" value="1"/>
</dbReference>
<comment type="catalytic activity">
    <reaction evidence="1">
        <text>ATP + protein L-histidine = ADP + protein N-phospho-L-histidine.</text>
        <dbReference type="EC" id="2.7.13.3"/>
    </reaction>
</comment>
<dbReference type="PANTHER" id="PTHR43065:SF22">
    <property type="entry name" value="HISTIDINE KINASE"/>
    <property type="match status" value="1"/>
</dbReference>
<dbReference type="InterPro" id="IPR003661">
    <property type="entry name" value="HisK_dim/P_dom"/>
</dbReference>
<evidence type="ECO:0000256" key="4">
    <source>
        <dbReference type="ARBA" id="ARBA00022475"/>
    </source>
</evidence>
<evidence type="ECO:0000256" key="9">
    <source>
        <dbReference type="ARBA" id="ARBA00022989"/>
    </source>
</evidence>
<evidence type="ECO:0000256" key="8">
    <source>
        <dbReference type="ARBA" id="ARBA00022777"/>
    </source>
</evidence>
<evidence type="ECO:0000313" key="15">
    <source>
        <dbReference type="EMBL" id="KUP90703.1"/>
    </source>
</evidence>
<protein>
    <recommendedName>
        <fullName evidence="3">histidine kinase</fullName>
        <ecNumber evidence="3">2.7.13.3</ecNumber>
    </recommendedName>
</protein>
<dbReference type="CDD" id="cd06225">
    <property type="entry name" value="HAMP"/>
    <property type="match status" value="1"/>
</dbReference>
<dbReference type="EC" id="2.7.13.3" evidence="3"/>
<dbReference type="Pfam" id="PF02518">
    <property type="entry name" value="HATPase_c"/>
    <property type="match status" value="1"/>
</dbReference>
<keyword evidence="10 12" id="KW-0472">Membrane</keyword>
<keyword evidence="6 15" id="KW-0808">Transferase</keyword>
<dbReference type="SUPFAM" id="SSF158472">
    <property type="entry name" value="HAMP domain-like"/>
    <property type="match status" value="1"/>
</dbReference>
<dbReference type="SUPFAM" id="SSF55874">
    <property type="entry name" value="ATPase domain of HSP90 chaperone/DNA topoisomerase II/histidine kinase"/>
    <property type="match status" value="1"/>
</dbReference>
<dbReference type="SMART" id="SM00388">
    <property type="entry name" value="HisKA"/>
    <property type="match status" value="1"/>
</dbReference>
<dbReference type="PROSITE" id="PS50885">
    <property type="entry name" value="HAMP"/>
    <property type="match status" value="1"/>
</dbReference>
<evidence type="ECO:0000256" key="12">
    <source>
        <dbReference type="SAM" id="Phobius"/>
    </source>
</evidence>
<dbReference type="AlphaFoldDB" id="A0A132BQL7"/>
<evidence type="ECO:0000259" key="14">
    <source>
        <dbReference type="PROSITE" id="PS50885"/>
    </source>
</evidence>
<evidence type="ECO:0000256" key="10">
    <source>
        <dbReference type="ARBA" id="ARBA00023136"/>
    </source>
</evidence>
<evidence type="ECO:0000256" key="11">
    <source>
        <dbReference type="SAM" id="Coils"/>
    </source>
</evidence>
<dbReference type="Proteomes" id="UP000068382">
    <property type="component" value="Unassembled WGS sequence"/>
</dbReference>
<dbReference type="Pfam" id="PF00672">
    <property type="entry name" value="HAMP"/>
    <property type="match status" value="1"/>
</dbReference>
<dbReference type="SUPFAM" id="SSF103190">
    <property type="entry name" value="Sensory domain-like"/>
    <property type="match status" value="1"/>
</dbReference>